<evidence type="ECO:0000313" key="2">
    <source>
        <dbReference type="EMBL" id="KAF4613927.1"/>
    </source>
</evidence>
<dbReference type="Proteomes" id="UP000521872">
    <property type="component" value="Unassembled WGS sequence"/>
</dbReference>
<accession>A0A8H4QP88</accession>
<reference evidence="2 3" key="1">
    <citation type="submission" date="2019-12" db="EMBL/GenBank/DDBJ databases">
        <authorList>
            <person name="Floudas D."/>
            <person name="Bentzer J."/>
            <person name="Ahren D."/>
            <person name="Johansson T."/>
            <person name="Persson P."/>
            <person name="Tunlid A."/>
        </authorList>
    </citation>
    <scope>NUCLEOTIDE SEQUENCE [LARGE SCALE GENOMIC DNA]</scope>
    <source>
        <strain evidence="2 3">CBS 102.39</strain>
    </source>
</reference>
<comment type="caution">
    <text evidence="2">The sequence shown here is derived from an EMBL/GenBank/DDBJ whole genome shotgun (WGS) entry which is preliminary data.</text>
</comment>
<keyword evidence="1" id="KW-0812">Transmembrane</keyword>
<name>A0A8H4QP88_9AGAR</name>
<feature type="transmembrane region" description="Helical" evidence="1">
    <location>
        <begin position="239"/>
        <end position="264"/>
    </location>
</feature>
<feature type="transmembrane region" description="Helical" evidence="1">
    <location>
        <begin position="284"/>
        <end position="307"/>
    </location>
</feature>
<keyword evidence="1" id="KW-1133">Transmembrane helix</keyword>
<feature type="transmembrane region" description="Helical" evidence="1">
    <location>
        <begin position="37"/>
        <end position="61"/>
    </location>
</feature>
<keyword evidence="3" id="KW-1185">Reference proteome</keyword>
<organism evidence="2 3">
    <name type="scientific">Agrocybe pediades</name>
    <dbReference type="NCBI Taxonomy" id="84607"/>
    <lineage>
        <taxon>Eukaryota</taxon>
        <taxon>Fungi</taxon>
        <taxon>Dikarya</taxon>
        <taxon>Basidiomycota</taxon>
        <taxon>Agaricomycotina</taxon>
        <taxon>Agaricomycetes</taxon>
        <taxon>Agaricomycetidae</taxon>
        <taxon>Agaricales</taxon>
        <taxon>Agaricineae</taxon>
        <taxon>Strophariaceae</taxon>
        <taxon>Agrocybe</taxon>
    </lineage>
</organism>
<evidence type="ECO:0000313" key="3">
    <source>
        <dbReference type="Proteomes" id="UP000521872"/>
    </source>
</evidence>
<keyword evidence="1" id="KW-0472">Membrane</keyword>
<feature type="transmembrane region" description="Helical" evidence="1">
    <location>
        <begin position="110"/>
        <end position="139"/>
    </location>
</feature>
<dbReference type="EMBL" id="JAACJL010000045">
    <property type="protein sequence ID" value="KAF4613927.1"/>
    <property type="molecule type" value="Genomic_DNA"/>
</dbReference>
<proteinExistence type="predicted"/>
<protein>
    <submittedName>
        <fullName evidence="2">Uncharacterized protein</fullName>
    </submittedName>
</protein>
<sequence>MLCLSPGLLRVYINTTLLTTTTAVYDCWVLVASGRSFSLPSLIVVLLVPLRFLFFAGRSIIPMSSTLPSISKALASATAVAATMSSSFSTDAIQQDLAAAAADEAASRTAYLSSTITSLIACIVPMIGLMYLCVLSWTFQRARRDPRPVNKASGVRLQRWGPVGYVVLVLSSLVALAFSSWLILQYRFNHNYPNVLTRNGVRLLLFTSSWTTLTAGTYTLLFVHPTWSMHPVASIGSQAIWTFVTWLFWVVGAGVLNASVPGLLDGGRCAEATTLVYCGQMRGLFGVAVVQSLMLSAGMLGMLWLAWQSARFALVHESFPMR</sequence>
<feature type="transmembrane region" description="Helical" evidence="1">
    <location>
        <begin position="160"/>
        <end position="183"/>
    </location>
</feature>
<gene>
    <name evidence="2" type="ORF">D9613_007451</name>
</gene>
<dbReference type="AlphaFoldDB" id="A0A8H4QP88"/>
<feature type="transmembrane region" description="Helical" evidence="1">
    <location>
        <begin position="203"/>
        <end position="227"/>
    </location>
</feature>
<feature type="transmembrane region" description="Helical" evidence="1">
    <location>
        <begin position="12"/>
        <end position="31"/>
    </location>
</feature>
<evidence type="ECO:0000256" key="1">
    <source>
        <dbReference type="SAM" id="Phobius"/>
    </source>
</evidence>